<feature type="region of interest" description="Disordered" evidence="1">
    <location>
        <begin position="1"/>
        <end position="38"/>
    </location>
</feature>
<evidence type="ECO:0000313" key="2">
    <source>
        <dbReference type="EMBL" id="MFC3072651.1"/>
    </source>
</evidence>
<protein>
    <submittedName>
        <fullName evidence="2">Uncharacterized protein</fullName>
    </submittedName>
</protein>
<organism evidence="2 3">
    <name type="scientific">Shinella pollutisoli</name>
    <dbReference type="NCBI Taxonomy" id="2250594"/>
    <lineage>
        <taxon>Bacteria</taxon>
        <taxon>Pseudomonadati</taxon>
        <taxon>Pseudomonadota</taxon>
        <taxon>Alphaproteobacteria</taxon>
        <taxon>Hyphomicrobiales</taxon>
        <taxon>Rhizobiaceae</taxon>
        <taxon>Shinella</taxon>
    </lineage>
</organism>
<comment type="caution">
    <text evidence="2">The sequence shown here is derived from an EMBL/GenBank/DDBJ whole genome shotgun (WGS) entry which is preliminary data.</text>
</comment>
<dbReference type="Proteomes" id="UP001595377">
    <property type="component" value="Unassembled WGS sequence"/>
</dbReference>
<evidence type="ECO:0000256" key="1">
    <source>
        <dbReference type="SAM" id="MobiDB-lite"/>
    </source>
</evidence>
<gene>
    <name evidence="2" type="ORF">ACFOHH_05970</name>
</gene>
<evidence type="ECO:0000313" key="3">
    <source>
        <dbReference type="Proteomes" id="UP001595377"/>
    </source>
</evidence>
<name>A0ABV7DDE9_9HYPH</name>
<reference evidence="3" key="1">
    <citation type="journal article" date="2019" name="Int. J. Syst. Evol. Microbiol.">
        <title>The Global Catalogue of Microorganisms (GCM) 10K type strain sequencing project: providing services to taxonomists for standard genome sequencing and annotation.</title>
        <authorList>
            <consortium name="The Broad Institute Genomics Platform"/>
            <consortium name="The Broad Institute Genome Sequencing Center for Infectious Disease"/>
            <person name="Wu L."/>
            <person name="Ma J."/>
        </authorList>
    </citation>
    <scope>NUCLEOTIDE SEQUENCE [LARGE SCALE GENOMIC DNA]</scope>
    <source>
        <strain evidence="3">KCTC 52677</strain>
    </source>
</reference>
<sequence length="67" mass="7082">MLFGLFQNAPVESDEDTATGTYADGAVGTPAADRSAYAESRAFRRTAHERDYGRTRALMPAGAGLTA</sequence>
<dbReference type="RefSeq" id="WP_257315722.1">
    <property type="nucleotide sequence ID" value="NZ_JANFDG010000014.1"/>
</dbReference>
<dbReference type="EMBL" id="JBHRSP010000010">
    <property type="protein sequence ID" value="MFC3072651.1"/>
    <property type="molecule type" value="Genomic_DNA"/>
</dbReference>
<keyword evidence="3" id="KW-1185">Reference proteome</keyword>
<accession>A0ABV7DDE9</accession>
<proteinExistence type="predicted"/>